<reference evidence="2 3" key="1">
    <citation type="submission" date="2022-06" db="EMBL/GenBank/DDBJ databases">
        <title>Sequencing the genomes of 1000 actinobacteria strains.</title>
        <authorList>
            <person name="Klenk H.-P."/>
        </authorList>
    </citation>
    <scope>NUCLEOTIDE SEQUENCE [LARGE SCALE GENOMIC DNA]</scope>
    <source>
        <strain evidence="2 3">DSM 44170</strain>
    </source>
</reference>
<dbReference type="NCBIfam" id="NF040570">
    <property type="entry name" value="guided_TnpB"/>
    <property type="match status" value="1"/>
</dbReference>
<protein>
    <submittedName>
        <fullName evidence="2">Transposase</fullName>
    </submittedName>
</protein>
<dbReference type="RefSeq" id="WP_253772070.1">
    <property type="nucleotide sequence ID" value="NZ_BAAAVE010000006.1"/>
</dbReference>
<comment type="caution">
    <text evidence="2">The sequence shown here is derived from an EMBL/GenBank/DDBJ whole genome shotgun (WGS) entry which is preliminary data.</text>
</comment>
<evidence type="ECO:0000313" key="3">
    <source>
        <dbReference type="Proteomes" id="UP001320766"/>
    </source>
</evidence>
<dbReference type="InterPro" id="IPR001959">
    <property type="entry name" value="Transposase"/>
</dbReference>
<evidence type="ECO:0000313" key="2">
    <source>
        <dbReference type="EMBL" id="MCP2348376.1"/>
    </source>
</evidence>
<evidence type="ECO:0000259" key="1">
    <source>
        <dbReference type="Pfam" id="PF01385"/>
    </source>
</evidence>
<dbReference type="EMBL" id="JAMZEC010000001">
    <property type="protein sequence ID" value="MCP2348376.1"/>
    <property type="molecule type" value="Genomic_DNA"/>
</dbReference>
<dbReference type="Proteomes" id="UP001320766">
    <property type="component" value="Unassembled WGS sequence"/>
</dbReference>
<proteinExistence type="predicted"/>
<accession>A0ABT1K310</accession>
<feature type="domain" description="Probable transposase IS891/IS1136/IS1341" evidence="1">
    <location>
        <begin position="29"/>
        <end position="133"/>
    </location>
</feature>
<keyword evidence="3" id="KW-1185">Reference proteome</keyword>
<organism evidence="2 3">
    <name type="scientific">Nonomuraea roseoviolacea subsp. carminata</name>
    <dbReference type="NCBI Taxonomy" id="160689"/>
    <lineage>
        <taxon>Bacteria</taxon>
        <taxon>Bacillati</taxon>
        <taxon>Actinomycetota</taxon>
        <taxon>Actinomycetes</taxon>
        <taxon>Streptosporangiales</taxon>
        <taxon>Streptosporangiaceae</taxon>
        <taxon>Nonomuraea</taxon>
    </lineage>
</organism>
<gene>
    <name evidence="2" type="ORF">HD595_004498</name>
</gene>
<dbReference type="Pfam" id="PF01385">
    <property type="entry name" value="OrfB_IS605"/>
    <property type="match status" value="1"/>
</dbReference>
<sequence>MPADPSSVRLYRDALGHWYASFVVPARVEPLPATGRVIGIDWGVAQVATTTSDGHDLPRAGHGREAADRLARYQRMMARRKPLPGRPASKGYREAGRQAAMAYRKVTRQRQDTARKWAKKVVRDHDVLAVEDFRPKFLAKSTMAGKAADAAIGTIKAELIAMARKHGRGLHHVRSRVPQGQELRPCDARPGWSGPGWC</sequence>
<name>A0ABT1K310_9ACTN</name>